<keyword evidence="1" id="KW-0732">Signal</keyword>
<gene>
    <name evidence="2" type="ORF">SAMN02745857_03846</name>
</gene>
<dbReference type="RefSeq" id="WP_084092779.1">
    <property type="nucleotide sequence ID" value="NZ_FWXD01000035.1"/>
</dbReference>
<accession>A0A1W1Y122</accession>
<feature type="signal peptide" evidence="1">
    <location>
        <begin position="1"/>
        <end position="23"/>
    </location>
</feature>
<dbReference type="EMBL" id="FWXD01000035">
    <property type="protein sequence ID" value="SMC29458.1"/>
    <property type="molecule type" value="Genomic_DNA"/>
</dbReference>
<reference evidence="2 3" key="1">
    <citation type="submission" date="2017-04" db="EMBL/GenBank/DDBJ databases">
        <authorList>
            <person name="Afonso C.L."/>
            <person name="Miller P.J."/>
            <person name="Scott M.A."/>
            <person name="Spackman E."/>
            <person name="Goraichik I."/>
            <person name="Dimitrov K.M."/>
            <person name="Suarez D.L."/>
            <person name="Swayne D.E."/>
        </authorList>
    </citation>
    <scope>NUCLEOTIDE SEQUENCE [LARGE SCALE GENOMIC DNA]</scope>
    <source>
        <strain evidence="2 3">DSM 23236</strain>
    </source>
</reference>
<name>A0A1W1Y122_9NEIS</name>
<feature type="chain" id="PRO_5012099649" evidence="1">
    <location>
        <begin position="24"/>
        <end position="224"/>
    </location>
</feature>
<dbReference type="AlphaFoldDB" id="A0A1W1Y122"/>
<proteinExistence type="predicted"/>
<evidence type="ECO:0000313" key="2">
    <source>
        <dbReference type="EMBL" id="SMC29458.1"/>
    </source>
</evidence>
<sequence length="224" mass="24684">MRLLHSALLLAALGLASNAPAFAAQSPLAEFVRCDSNFYRLLGSNPELVKNAELVSKNGLGNFKLGAIEGLTAEERALAPWAQEDTRYIDFKTPAQFADGIRVQYYAEHYFNSLKKGGDDTEESFGWRLMVEGKPKQVLAALGKSGAKLPWKCEDGICTVFRQQQGASWNVVARDQVADGKPYLVLMLSPHPSLPKSSDVECVLRMDGARVPKSALDSLRPNWW</sequence>
<dbReference type="Proteomes" id="UP000192761">
    <property type="component" value="Unassembled WGS sequence"/>
</dbReference>
<evidence type="ECO:0000256" key="1">
    <source>
        <dbReference type="SAM" id="SignalP"/>
    </source>
</evidence>
<evidence type="ECO:0000313" key="3">
    <source>
        <dbReference type="Proteomes" id="UP000192761"/>
    </source>
</evidence>
<dbReference type="OrthoDB" id="9837618at2"/>
<organism evidence="2 3">
    <name type="scientific">Andreprevotia lacus DSM 23236</name>
    <dbReference type="NCBI Taxonomy" id="1121001"/>
    <lineage>
        <taxon>Bacteria</taxon>
        <taxon>Pseudomonadati</taxon>
        <taxon>Pseudomonadota</taxon>
        <taxon>Betaproteobacteria</taxon>
        <taxon>Neisseriales</taxon>
        <taxon>Chitinibacteraceae</taxon>
        <taxon>Andreprevotia</taxon>
    </lineage>
</organism>
<protein>
    <submittedName>
        <fullName evidence="2">Uncharacterized protein</fullName>
    </submittedName>
</protein>
<keyword evidence="3" id="KW-1185">Reference proteome</keyword>
<dbReference type="STRING" id="1121001.SAMN02745857_03846"/>